<dbReference type="OMA" id="YQFVLCR"/>
<feature type="region of interest" description="Disordered" evidence="2">
    <location>
        <begin position="207"/>
        <end position="242"/>
    </location>
</feature>
<feature type="coiled-coil region" evidence="1">
    <location>
        <begin position="109"/>
        <end position="165"/>
    </location>
</feature>
<dbReference type="EnsemblMetazoa" id="CapteT160234">
    <property type="protein sequence ID" value="CapteP160234"/>
    <property type="gene ID" value="CapteG160234"/>
</dbReference>
<sequence length="242" mass="28065">MLCIQKGFPWPHVCAAFTMADEMLQGCKGKPLTYAIMLYKEKCSQYLKSLSEKNLNIFTTHFFSSFMQHYSLMQFVFMQNREKLTIRLSQSVETSEPPLAFKEGKEVDIYEYEQKIKQIEVLEKQCEDERLNSEKEAKQDKERRIQEIEEKLEQLEVPLEREQLVELINDIAASHLSVTSASLQSQILKTRDEVTFMLEKTIVPRPAALGIPPRYKTKSSLGKHPKSAKDAPKQRSSSKLRK</sequence>
<dbReference type="EMBL" id="AMQN01002087">
    <property type="status" value="NOT_ANNOTATED_CDS"/>
    <property type="molecule type" value="Genomic_DNA"/>
</dbReference>
<proteinExistence type="predicted"/>
<dbReference type="PANTHER" id="PTHR28457">
    <property type="entry name" value="COILED-COIL DOMAIN-CONTAINING PROTEIN 189"/>
    <property type="match status" value="1"/>
</dbReference>
<reference evidence="3 5" key="2">
    <citation type="journal article" date="2013" name="Nature">
        <title>Insights into bilaterian evolution from three spiralian genomes.</title>
        <authorList>
            <person name="Simakov O."/>
            <person name="Marletaz F."/>
            <person name="Cho S.J."/>
            <person name="Edsinger-Gonzales E."/>
            <person name="Havlak P."/>
            <person name="Hellsten U."/>
            <person name="Kuo D.H."/>
            <person name="Larsson T."/>
            <person name="Lv J."/>
            <person name="Arendt D."/>
            <person name="Savage R."/>
            <person name="Osoegawa K."/>
            <person name="de Jong P."/>
            <person name="Grimwood J."/>
            <person name="Chapman J.A."/>
            <person name="Shapiro H."/>
            <person name="Aerts A."/>
            <person name="Otillar R.P."/>
            <person name="Terry A.Y."/>
            <person name="Boore J.L."/>
            <person name="Grigoriev I.V."/>
            <person name="Lindberg D.R."/>
            <person name="Seaver E.C."/>
            <person name="Weisblat D.A."/>
            <person name="Putnam N.H."/>
            <person name="Rokhsar D.S."/>
        </authorList>
    </citation>
    <scope>NUCLEOTIDE SEQUENCE</scope>
    <source>
        <strain evidence="3 5">I ESC-2004</strain>
    </source>
</reference>
<feature type="compositionally biased region" description="Basic residues" evidence="2">
    <location>
        <begin position="215"/>
        <end position="226"/>
    </location>
</feature>
<reference evidence="5" key="1">
    <citation type="submission" date="2012-12" db="EMBL/GenBank/DDBJ databases">
        <authorList>
            <person name="Hellsten U."/>
            <person name="Grimwood J."/>
            <person name="Chapman J.A."/>
            <person name="Shapiro H."/>
            <person name="Aerts A."/>
            <person name="Otillar R.P."/>
            <person name="Terry A.Y."/>
            <person name="Boore J.L."/>
            <person name="Simakov O."/>
            <person name="Marletaz F."/>
            <person name="Cho S.-J."/>
            <person name="Edsinger-Gonzales E."/>
            <person name="Havlak P."/>
            <person name="Kuo D.-H."/>
            <person name="Larsson T."/>
            <person name="Lv J."/>
            <person name="Arendt D."/>
            <person name="Savage R."/>
            <person name="Osoegawa K."/>
            <person name="de Jong P."/>
            <person name="Lindberg D.R."/>
            <person name="Seaver E.C."/>
            <person name="Weisblat D.A."/>
            <person name="Putnam N.H."/>
            <person name="Grigoriev I.V."/>
            <person name="Rokhsar D.S."/>
        </authorList>
    </citation>
    <scope>NUCLEOTIDE SEQUENCE</scope>
    <source>
        <strain evidence="5">I ESC-2004</strain>
    </source>
</reference>
<dbReference type="OrthoDB" id="6103133at2759"/>
<gene>
    <name evidence="3" type="ORF">CAPTEDRAFT_160234</name>
</gene>
<evidence type="ECO:0000313" key="4">
    <source>
        <dbReference type="EnsemblMetazoa" id="CapteP160234"/>
    </source>
</evidence>
<dbReference type="Proteomes" id="UP000014760">
    <property type="component" value="Unassembled WGS sequence"/>
</dbReference>
<evidence type="ECO:0000313" key="5">
    <source>
        <dbReference type="Proteomes" id="UP000014760"/>
    </source>
</evidence>
<dbReference type="HOGENOM" id="CLU_1148135_0_0_1"/>
<dbReference type="STRING" id="283909.R7U353"/>
<evidence type="ECO:0000256" key="1">
    <source>
        <dbReference type="SAM" id="Coils"/>
    </source>
</evidence>
<reference evidence="4" key="3">
    <citation type="submission" date="2015-06" db="UniProtKB">
        <authorList>
            <consortium name="EnsemblMetazoa"/>
        </authorList>
    </citation>
    <scope>IDENTIFICATION</scope>
</reference>
<dbReference type="PANTHER" id="PTHR28457:SF2">
    <property type="entry name" value="SIMILAR TO 4930578I06RIK PROTEIN"/>
    <property type="match status" value="1"/>
</dbReference>
<protein>
    <submittedName>
        <fullName evidence="3 4">Uncharacterized protein</fullName>
    </submittedName>
</protein>
<keyword evidence="1" id="KW-0175">Coiled coil</keyword>
<evidence type="ECO:0000313" key="3">
    <source>
        <dbReference type="EMBL" id="ELT98106.1"/>
    </source>
</evidence>
<name>R7U353_CAPTE</name>
<dbReference type="EMBL" id="KB308242">
    <property type="protein sequence ID" value="ELT98106.1"/>
    <property type="molecule type" value="Genomic_DNA"/>
</dbReference>
<evidence type="ECO:0000256" key="2">
    <source>
        <dbReference type="SAM" id="MobiDB-lite"/>
    </source>
</evidence>
<organism evidence="3">
    <name type="scientific">Capitella teleta</name>
    <name type="common">Polychaete worm</name>
    <dbReference type="NCBI Taxonomy" id="283909"/>
    <lineage>
        <taxon>Eukaryota</taxon>
        <taxon>Metazoa</taxon>
        <taxon>Spiralia</taxon>
        <taxon>Lophotrochozoa</taxon>
        <taxon>Annelida</taxon>
        <taxon>Polychaeta</taxon>
        <taxon>Sedentaria</taxon>
        <taxon>Scolecida</taxon>
        <taxon>Capitellidae</taxon>
        <taxon>Capitella</taxon>
    </lineage>
</organism>
<accession>R7U353</accession>
<keyword evidence="5" id="KW-1185">Reference proteome</keyword>
<dbReference type="InterPro" id="IPR032727">
    <property type="entry name" value="CLAMP"/>
</dbReference>
<dbReference type="AlphaFoldDB" id="R7U353"/>